<proteinExistence type="predicted"/>
<evidence type="ECO:0000256" key="1">
    <source>
        <dbReference type="ARBA" id="ARBA00022603"/>
    </source>
</evidence>
<protein>
    <submittedName>
        <fullName evidence="5">Class I SAM-dependent methyltransferase</fullName>
    </submittedName>
</protein>
<sequence>MTRAYDAIAEGYAALNATSLLNEYYNRPAIAELAGEVAGRRILDAGCGSGPISADLRDRGAVVTGIDASAGMLDQARLRLGPDADLLVADLAEPLPFADDSFDDVIASQALHYLEEWGPTLAEFRRVLRPGGRLIVSEEHPAAIFLADRLGGGSAEYFGVRARTEEWSLGGQTAQLVFWDRPLHAMTDAFAAAGFRITAISEPAPSPAAYERFPEAFVDRPSGRFLAFLLFVLEAPGA</sequence>
<name>A0ABT8KD00_9MICO</name>
<keyword evidence="6" id="KW-1185">Reference proteome</keyword>
<dbReference type="Pfam" id="PF08241">
    <property type="entry name" value="Methyltransf_11"/>
    <property type="match status" value="1"/>
</dbReference>
<dbReference type="RefSeq" id="WP_301208484.1">
    <property type="nucleotide sequence ID" value="NZ_JAROCF010000001.1"/>
</dbReference>
<comment type="caution">
    <text evidence="5">The sequence shown here is derived from an EMBL/GenBank/DDBJ whole genome shotgun (WGS) entry which is preliminary data.</text>
</comment>
<evidence type="ECO:0000256" key="2">
    <source>
        <dbReference type="ARBA" id="ARBA00022679"/>
    </source>
</evidence>
<keyword evidence="2" id="KW-0808">Transferase</keyword>
<feature type="domain" description="Methyltransferase type 11" evidence="4">
    <location>
        <begin position="43"/>
        <end position="136"/>
    </location>
</feature>
<reference evidence="5" key="1">
    <citation type="submission" date="2023-06" db="EMBL/GenBank/DDBJ databases">
        <title>MT1 and MT2 Draft Genomes of Novel Species.</title>
        <authorList>
            <person name="Venkateswaran K."/>
        </authorList>
    </citation>
    <scope>NUCLEOTIDE SEQUENCE</scope>
    <source>
        <strain evidence="5">F6_8S_P_1B</strain>
    </source>
</reference>
<keyword evidence="1 5" id="KW-0489">Methyltransferase</keyword>
<dbReference type="CDD" id="cd02440">
    <property type="entry name" value="AdoMet_MTases"/>
    <property type="match status" value="1"/>
</dbReference>
<evidence type="ECO:0000256" key="3">
    <source>
        <dbReference type="ARBA" id="ARBA00022691"/>
    </source>
</evidence>
<dbReference type="Gene3D" id="3.40.50.150">
    <property type="entry name" value="Vaccinia Virus protein VP39"/>
    <property type="match status" value="1"/>
</dbReference>
<dbReference type="PANTHER" id="PTHR43464:SF19">
    <property type="entry name" value="UBIQUINONE BIOSYNTHESIS O-METHYLTRANSFERASE, MITOCHONDRIAL"/>
    <property type="match status" value="1"/>
</dbReference>
<evidence type="ECO:0000313" key="6">
    <source>
        <dbReference type="Proteomes" id="UP001174208"/>
    </source>
</evidence>
<dbReference type="Proteomes" id="UP001174208">
    <property type="component" value="Unassembled WGS sequence"/>
</dbReference>
<evidence type="ECO:0000259" key="4">
    <source>
        <dbReference type="Pfam" id="PF08241"/>
    </source>
</evidence>
<organism evidence="5 6">
    <name type="scientific">Leifsonia williamsii</name>
    <dbReference type="NCBI Taxonomy" id="3035919"/>
    <lineage>
        <taxon>Bacteria</taxon>
        <taxon>Bacillati</taxon>
        <taxon>Actinomycetota</taxon>
        <taxon>Actinomycetes</taxon>
        <taxon>Micrococcales</taxon>
        <taxon>Microbacteriaceae</taxon>
        <taxon>Leifsonia</taxon>
    </lineage>
</organism>
<dbReference type="PANTHER" id="PTHR43464">
    <property type="entry name" value="METHYLTRANSFERASE"/>
    <property type="match status" value="1"/>
</dbReference>
<accession>A0ABT8KD00</accession>
<dbReference type="GO" id="GO:0008168">
    <property type="term" value="F:methyltransferase activity"/>
    <property type="evidence" value="ECO:0007669"/>
    <property type="project" value="UniProtKB-KW"/>
</dbReference>
<keyword evidence="3" id="KW-0949">S-adenosyl-L-methionine</keyword>
<gene>
    <name evidence="5" type="ORF">P5G50_12800</name>
</gene>
<dbReference type="EMBL" id="JAROCF010000001">
    <property type="protein sequence ID" value="MDN4615326.1"/>
    <property type="molecule type" value="Genomic_DNA"/>
</dbReference>
<dbReference type="SUPFAM" id="SSF53335">
    <property type="entry name" value="S-adenosyl-L-methionine-dependent methyltransferases"/>
    <property type="match status" value="1"/>
</dbReference>
<evidence type="ECO:0000313" key="5">
    <source>
        <dbReference type="EMBL" id="MDN4615326.1"/>
    </source>
</evidence>
<dbReference type="InterPro" id="IPR029063">
    <property type="entry name" value="SAM-dependent_MTases_sf"/>
</dbReference>
<dbReference type="InterPro" id="IPR013216">
    <property type="entry name" value="Methyltransf_11"/>
</dbReference>
<dbReference type="GO" id="GO:0032259">
    <property type="term" value="P:methylation"/>
    <property type="evidence" value="ECO:0007669"/>
    <property type="project" value="UniProtKB-KW"/>
</dbReference>